<evidence type="ECO:0000313" key="1">
    <source>
        <dbReference type="EMBL" id="SIR24328.1"/>
    </source>
</evidence>
<proteinExistence type="predicted"/>
<dbReference type="EMBL" id="FTMK01000033">
    <property type="protein sequence ID" value="SIR24328.1"/>
    <property type="molecule type" value="Genomic_DNA"/>
</dbReference>
<evidence type="ECO:0000313" key="2">
    <source>
        <dbReference type="Proteomes" id="UP000323956"/>
    </source>
</evidence>
<protein>
    <submittedName>
        <fullName evidence="1">Uncharacterized protein</fullName>
    </submittedName>
</protein>
<organism evidence="1 2">
    <name type="scientific">Paracoccus thiocyanatus</name>
    <dbReference type="NCBI Taxonomy" id="34006"/>
    <lineage>
        <taxon>Bacteria</taxon>
        <taxon>Pseudomonadati</taxon>
        <taxon>Pseudomonadota</taxon>
        <taxon>Alphaproteobacteria</taxon>
        <taxon>Rhodobacterales</taxon>
        <taxon>Paracoccaceae</taxon>
        <taxon>Paracoccus</taxon>
    </lineage>
</organism>
<name>A0A1N6ZC17_9RHOB</name>
<reference evidence="1 2" key="1">
    <citation type="submission" date="2017-01" db="EMBL/GenBank/DDBJ databases">
        <authorList>
            <person name="Varghese N."/>
            <person name="Submissions S."/>
        </authorList>
    </citation>
    <scope>NUCLEOTIDE SEQUENCE [LARGE SCALE GENOMIC DNA]</scope>
    <source>
        <strain evidence="1 2">ATCC 700171</strain>
    </source>
</reference>
<dbReference type="Proteomes" id="UP000323956">
    <property type="component" value="Unassembled WGS sequence"/>
</dbReference>
<sequence>MADCTYTISAKTTEVASSFAHTPVTIQFGAVMRDLAAYIEAERDLEHCDSWDPACDAWIRDAERARAHVLDAITALHGTPVCRCEDQPLKRLGQMAQMLIESDSPEQVRDILALPDRFPHAFLCAGTDPVARRVNLMVAGFQQHLHALATLEDVADMVEADCFVVEPDTPATMLAPAA</sequence>
<gene>
    <name evidence="1" type="ORF">SAMN05421641_1335</name>
</gene>
<dbReference type="RefSeq" id="WP_223191504.1">
    <property type="nucleotide sequence ID" value="NZ_FTMK01000033.1"/>
</dbReference>
<dbReference type="AlphaFoldDB" id="A0A1N6ZC17"/>
<accession>A0A1N6ZC17</accession>